<accession>A0A0F3QKK3</accession>
<evidence type="ECO:0000313" key="3">
    <source>
        <dbReference type="Proteomes" id="UP000033689"/>
    </source>
</evidence>
<sequence>MINHPKHPKHPRYIREKQISSTNSSSQESITSNKNETQTKQVEESTKTVAKLVIEKEIENIFESENFINLVNKYSDESIFSKNKKVLIILGQEQEDLNIIVNFFKDNKLSLERNTHKDWYFSKKIL</sequence>
<evidence type="ECO:0000313" key="2">
    <source>
        <dbReference type="EMBL" id="KJV92767.1"/>
    </source>
</evidence>
<comment type="caution">
    <text evidence="2">The sequence shown here is derived from an EMBL/GenBank/DDBJ whole genome shotgun (WGS) entry which is preliminary data.</text>
</comment>
<dbReference type="EMBL" id="LAOJ01000001">
    <property type="protein sequence ID" value="KJV92767.1"/>
    <property type="molecule type" value="Genomic_DNA"/>
</dbReference>
<dbReference type="AlphaFoldDB" id="A0A0F3QKK3"/>
<gene>
    <name evidence="2" type="ORF">RBEMOGI_1403</name>
</gene>
<evidence type="ECO:0000256" key="1">
    <source>
        <dbReference type="SAM" id="MobiDB-lite"/>
    </source>
</evidence>
<reference evidence="2 3" key="1">
    <citation type="submission" date="2015-02" db="EMBL/GenBank/DDBJ databases">
        <title>Genome Sequencing of Rickettsiales.</title>
        <authorList>
            <person name="Daugherty S.C."/>
            <person name="Su Q."/>
            <person name="Abolude K."/>
            <person name="Beier-Sexton M."/>
            <person name="Carlyon J.A."/>
            <person name="Carter R."/>
            <person name="Day N.P."/>
            <person name="Dumler S.J."/>
            <person name="Dyachenko V."/>
            <person name="Godinez A."/>
            <person name="Kurtti T.J."/>
            <person name="Lichay M."/>
            <person name="Mullins K.E."/>
            <person name="Ott S."/>
            <person name="Pappas-Brown V."/>
            <person name="Paris D.H."/>
            <person name="Patel P."/>
            <person name="Richards A.L."/>
            <person name="Sadzewicz L."/>
            <person name="Sears K."/>
            <person name="Seidman D."/>
            <person name="Sengamalay N."/>
            <person name="Stenos J."/>
            <person name="Tallon L.J."/>
            <person name="Vincent G."/>
            <person name="Fraser C.M."/>
            <person name="Munderloh U."/>
            <person name="Dunning-Hotopp J.C."/>
        </authorList>
    </citation>
    <scope>NUCLEOTIDE SEQUENCE [LARGE SCALE GENOMIC DNA]</scope>
    <source>
        <strain evidence="2 3">RML Mogi</strain>
    </source>
</reference>
<feature type="region of interest" description="Disordered" evidence="1">
    <location>
        <begin position="1"/>
        <end position="42"/>
    </location>
</feature>
<name>A0A0F3QKK3_RICBE</name>
<dbReference type="PATRIC" id="fig|1359194.3.peg.1432"/>
<dbReference type="RefSeq" id="WP_231569959.1">
    <property type="nucleotide sequence ID" value="NZ_LAOJ01000001.1"/>
</dbReference>
<feature type="compositionally biased region" description="Low complexity" evidence="1">
    <location>
        <begin position="19"/>
        <end position="34"/>
    </location>
</feature>
<protein>
    <submittedName>
        <fullName evidence="2">Uncharacterized protein</fullName>
    </submittedName>
</protein>
<feature type="compositionally biased region" description="Basic residues" evidence="1">
    <location>
        <begin position="1"/>
        <end position="12"/>
    </location>
</feature>
<dbReference type="Proteomes" id="UP000033689">
    <property type="component" value="Unassembled WGS sequence"/>
</dbReference>
<proteinExistence type="predicted"/>
<organism evidence="2 3">
    <name type="scientific">Rickettsia bellii str. RML Mogi</name>
    <dbReference type="NCBI Taxonomy" id="1359194"/>
    <lineage>
        <taxon>Bacteria</taxon>
        <taxon>Pseudomonadati</taxon>
        <taxon>Pseudomonadota</taxon>
        <taxon>Alphaproteobacteria</taxon>
        <taxon>Rickettsiales</taxon>
        <taxon>Rickettsiaceae</taxon>
        <taxon>Rickettsieae</taxon>
        <taxon>Rickettsia</taxon>
        <taxon>belli group</taxon>
    </lineage>
</organism>